<reference evidence="2 3" key="1">
    <citation type="submission" date="2023-11" db="EMBL/GenBank/DDBJ databases">
        <title>Draft genome sequence and annotation of the polyextremotolerant black yeast-like fungus Aureobasidium pullulans NRRL 62042.</title>
        <authorList>
            <person name="Dielentheis-Frenken M.R.E."/>
            <person name="Wibberg D."/>
            <person name="Blank L.M."/>
            <person name="Tiso T."/>
        </authorList>
    </citation>
    <scope>NUCLEOTIDE SEQUENCE [LARGE SCALE GENOMIC DNA]</scope>
    <source>
        <strain evidence="2 3">NRRL 62042</strain>
    </source>
</reference>
<name>A0ABR0TIU2_AURPU</name>
<feature type="region of interest" description="Disordered" evidence="1">
    <location>
        <begin position="92"/>
        <end position="117"/>
    </location>
</feature>
<evidence type="ECO:0000313" key="2">
    <source>
        <dbReference type="EMBL" id="KAK6003830.1"/>
    </source>
</evidence>
<proteinExistence type="predicted"/>
<accession>A0ABR0TIU2</accession>
<gene>
    <name evidence="2" type="ORF">QM012_008680</name>
</gene>
<evidence type="ECO:0000313" key="3">
    <source>
        <dbReference type="Proteomes" id="UP001341245"/>
    </source>
</evidence>
<keyword evidence="3" id="KW-1185">Reference proteome</keyword>
<organism evidence="2 3">
    <name type="scientific">Aureobasidium pullulans</name>
    <name type="common">Black yeast</name>
    <name type="synonym">Pullularia pullulans</name>
    <dbReference type="NCBI Taxonomy" id="5580"/>
    <lineage>
        <taxon>Eukaryota</taxon>
        <taxon>Fungi</taxon>
        <taxon>Dikarya</taxon>
        <taxon>Ascomycota</taxon>
        <taxon>Pezizomycotina</taxon>
        <taxon>Dothideomycetes</taxon>
        <taxon>Dothideomycetidae</taxon>
        <taxon>Dothideales</taxon>
        <taxon>Saccotheciaceae</taxon>
        <taxon>Aureobasidium</taxon>
    </lineage>
</organism>
<dbReference type="EMBL" id="JASGXD010000008">
    <property type="protein sequence ID" value="KAK6003830.1"/>
    <property type="molecule type" value="Genomic_DNA"/>
</dbReference>
<sequence length="190" mass="20104">MSFSPATQDLQFVKLLAPSTFRQLLPETSASSELPRGKRVDSSQIVDIGHEETDNGPSPQAQPLASIPLIKAVASSVPTDPAARPRIVLKFGKGKKRKHGTTVTSEGNKTEGEEAASVKKARLTQSDGNVTNAKPHLPVEDVAEERKLEVASSEPAAASEVQHAEATNSNTHLTTLAFSDIKFIGSAPSS</sequence>
<evidence type="ECO:0000256" key="1">
    <source>
        <dbReference type="SAM" id="MobiDB-lite"/>
    </source>
</evidence>
<dbReference type="Proteomes" id="UP001341245">
    <property type="component" value="Unassembled WGS sequence"/>
</dbReference>
<comment type="caution">
    <text evidence="2">The sequence shown here is derived from an EMBL/GenBank/DDBJ whole genome shotgun (WGS) entry which is preliminary data.</text>
</comment>
<protein>
    <submittedName>
        <fullName evidence="2">Uncharacterized protein</fullName>
    </submittedName>
</protein>